<organism evidence="2">
    <name type="scientific">Fusobacterium nucleatum</name>
    <dbReference type="NCBI Taxonomy" id="851"/>
    <lineage>
        <taxon>Bacteria</taxon>
        <taxon>Fusobacteriati</taxon>
        <taxon>Fusobacteriota</taxon>
        <taxon>Fusobacteriia</taxon>
        <taxon>Fusobacteriales</taxon>
        <taxon>Fusobacteriaceae</taxon>
        <taxon>Fusobacterium</taxon>
    </lineage>
</organism>
<keyword evidence="1" id="KW-0175">Coiled coil</keyword>
<feature type="coiled-coil region" evidence="1">
    <location>
        <begin position="78"/>
        <end position="108"/>
    </location>
</feature>
<gene>
    <name evidence="2" type="ORF">EII28_11930</name>
</gene>
<dbReference type="Gene3D" id="1.10.10.60">
    <property type="entry name" value="Homeodomain-like"/>
    <property type="match status" value="1"/>
</dbReference>
<comment type="caution">
    <text evidence="2">The sequence shown here is derived from an EMBL/GenBank/DDBJ whole genome shotgun (WGS) entry which is preliminary data.</text>
</comment>
<evidence type="ECO:0000256" key="1">
    <source>
        <dbReference type="SAM" id="Coils"/>
    </source>
</evidence>
<sequence>MAKSMREVADELGVSKDLVKYHRKKLGEDDYAFVRGQYLILESGVAKIKSYLTKEKGNYSTQFEHRMLSKISDIDLSLLKLSQELYALEKKLEKLDQLEEGLSRIEQGITDIFDIAIETGI</sequence>
<evidence type="ECO:0000313" key="2">
    <source>
        <dbReference type="EMBL" id="RRD34544.1"/>
    </source>
</evidence>
<protein>
    <submittedName>
        <fullName evidence="2">Uncharacterized protein</fullName>
    </submittedName>
</protein>
<reference evidence="2" key="1">
    <citation type="submission" date="2018-11" db="EMBL/GenBank/DDBJ databases">
        <title>Genomes From Bacteria Associated with the Canine Oral Cavity: a Test Case for Automated Genome-Based Taxonomic Assignment.</title>
        <authorList>
            <person name="Coil D.A."/>
            <person name="Jospin G."/>
            <person name="Darling A.E."/>
            <person name="Wallis C."/>
            <person name="Davis I.J."/>
            <person name="Harris S."/>
            <person name="Eisen J.A."/>
            <person name="Holcombe L.J."/>
            <person name="O'Flynn C."/>
        </authorList>
    </citation>
    <scope>NUCLEOTIDE SEQUENCE [LARGE SCALE GENOMIC DNA]</scope>
    <source>
        <strain evidence="2">OH5060</strain>
    </source>
</reference>
<proteinExistence type="predicted"/>
<name>A0A3P1VJW1_FUSNU</name>
<dbReference type="AlphaFoldDB" id="A0A3P1VJW1"/>
<accession>A0A3P1VJW1</accession>
<dbReference type="EMBL" id="RQZD01000048">
    <property type="protein sequence ID" value="RRD34544.1"/>
    <property type="molecule type" value="Genomic_DNA"/>
</dbReference>